<evidence type="ECO:0000256" key="6">
    <source>
        <dbReference type="ARBA" id="ARBA00023136"/>
    </source>
</evidence>
<keyword evidence="6" id="KW-0472">Membrane</keyword>
<dbReference type="GO" id="GO:0030154">
    <property type="term" value="P:cell differentiation"/>
    <property type="evidence" value="ECO:0007669"/>
    <property type="project" value="UniProtKB-KW"/>
</dbReference>
<name>A0A3L7HSH0_CRIGR</name>
<evidence type="ECO:0000256" key="7">
    <source>
        <dbReference type="ARBA" id="ARBA00023180"/>
    </source>
</evidence>
<evidence type="ECO:0000313" key="9">
    <source>
        <dbReference type="Ensembl" id="ENSCGRP00001016167.1"/>
    </source>
</evidence>
<dbReference type="OMA" id="TVWVPVN"/>
<dbReference type="InterPro" id="IPR026184">
    <property type="entry name" value="PLET1"/>
</dbReference>
<keyword evidence="7" id="KW-0325">Glycoprotein</keyword>
<keyword evidence="4" id="KW-0732">Signal</keyword>
<dbReference type="GO" id="GO:0016324">
    <property type="term" value="C:apical plasma membrane"/>
    <property type="evidence" value="ECO:0007669"/>
    <property type="project" value="UniProtKB-SubCell"/>
</dbReference>
<keyword evidence="5" id="KW-0221">Differentiation</keyword>
<dbReference type="GO" id="GO:0009897">
    <property type="term" value="C:external side of plasma membrane"/>
    <property type="evidence" value="ECO:0007669"/>
    <property type="project" value="Ensembl"/>
</dbReference>
<sequence length="242" mass="25456">MTSPRSSGPTAYKPESRHSCSVLLLQGPANKPTTTMAVLRSLLPQLGLFLCLALCFSPALSASYNDPCMVFDTISTSDNLGVSITVAGSSGENITYTVLVHVNSSVSAVILKAVNQNKPVGSWVGATQECNDSSVLYRVTPSDSSGFQATWIVPNSEDMTKVNLHVFLATGNGTAAMTSVNLGEQKTPVTVNPTPEISETNQTTAMTTDRTTAKSLAVNALGSPLAGAFHILLVFLISKLLF</sequence>
<evidence type="ECO:0000256" key="4">
    <source>
        <dbReference type="ARBA" id="ARBA00022729"/>
    </source>
</evidence>
<evidence type="ECO:0000256" key="2">
    <source>
        <dbReference type="ARBA" id="ARBA00014036"/>
    </source>
</evidence>
<dbReference type="GO" id="GO:0035313">
    <property type="term" value="P:wound healing, spreading of epidermal cells"/>
    <property type="evidence" value="ECO:0007669"/>
    <property type="project" value="Ensembl"/>
</dbReference>
<dbReference type="AlphaFoldDB" id="A0A3L7HSH0"/>
<evidence type="ECO:0000256" key="5">
    <source>
        <dbReference type="ARBA" id="ARBA00022782"/>
    </source>
</evidence>
<proteinExistence type="predicted"/>
<reference evidence="9" key="1">
    <citation type="submission" date="2025-08" db="UniProtKB">
        <authorList>
            <consortium name="Ensembl"/>
        </authorList>
    </citation>
    <scope>IDENTIFICATION</scope>
</reference>
<dbReference type="GO" id="GO:0030335">
    <property type="term" value="P:positive regulation of cell migration"/>
    <property type="evidence" value="ECO:0007669"/>
    <property type="project" value="Ensembl"/>
</dbReference>
<evidence type="ECO:0000256" key="8">
    <source>
        <dbReference type="ARBA" id="ARBA00024756"/>
    </source>
</evidence>
<reference evidence="9" key="2">
    <citation type="submission" date="2025-09" db="UniProtKB">
        <authorList>
            <consortium name="Ensembl"/>
        </authorList>
    </citation>
    <scope>IDENTIFICATION</scope>
</reference>
<organism evidence="9 10">
    <name type="scientific">Cricetulus griseus</name>
    <name type="common">Chinese hamster</name>
    <name type="synonym">Cricetulus barabensis griseus</name>
    <dbReference type="NCBI Taxonomy" id="10029"/>
    <lineage>
        <taxon>Eukaryota</taxon>
        <taxon>Metazoa</taxon>
        <taxon>Chordata</taxon>
        <taxon>Craniata</taxon>
        <taxon>Vertebrata</taxon>
        <taxon>Euteleostomi</taxon>
        <taxon>Mammalia</taxon>
        <taxon>Eutheria</taxon>
        <taxon>Euarchontoglires</taxon>
        <taxon>Glires</taxon>
        <taxon>Rodentia</taxon>
        <taxon>Myomorpha</taxon>
        <taxon>Muroidea</taxon>
        <taxon>Cricetidae</taxon>
        <taxon>Cricetinae</taxon>
        <taxon>Cricetulus</taxon>
    </lineage>
</organism>
<evidence type="ECO:0000313" key="10">
    <source>
        <dbReference type="Proteomes" id="UP000694386"/>
    </source>
</evidence>
<evidence type="ECO:0000256" key="3">
    <source>
        <dbReference type="ARBA" id="ARBA00022475"/>
    </source>
</evidence>
<comment type="subcellular location">
    <subcellularLocation>
        <location evidence="1">Apical cell membrane</location>
    </subcellularLocation>
</comment>
<dbReference type="PANTHER" id="PTHR22527:SF2">
    <property type="entry name" value="PLACENTA-EXPRESSED TRANSCRIPT 1 PROTEIN"/>
    <property type="match status" value="1"/>
</dbReference>
<dbReference type="PANTHER" id="PTHR22527">
    <property type="entry name" value="PLACENTA-EXPRESSED TRANSCRIPT 1 PROTEIN"/>
    <property type="match status" value="1"/>
</dbReference>
<evidence type="ECO:0000256" key="1">
    <source>
        <dbReference type="ARBA" id="ARBA00004221"/>
    </source>
</evidence>
<accession>A0A3L7HSH0</accession>
<comment type="function">
    <text evidence="8">Modulates leading keratinocyte migration and cellular adhesion to matrix proteins during a wound-healing response and promotes wound repair. May play a role during trichilemmal differentiation of the hair follicle.</text>
</comment>
<dbReference type="Proteomes" id="UP000694386">
    <property type="component" value="Unplaced"/>
</dbReference>
<dbReference type="Ensembl" id="ENSCGRT00001020411.1">
    <property type="protein sequence ID" value="ENSCGRP00001016167.1"/>
    <property type="gene ID" value="ENSCGRG00001016581.1"/>
</dbReference>
<protein>
    <recommendedName>
        <fullName evidence="2">Placenta-expressed transcript 1 protein</fullName>
    </recommendedName>
</protein>
<dbReference type="GO" id="GO:0001953">
    <property type="term" value="P:negative regulation of cell-matrix adhesion"/>
    <property type="evidence" value="ECO:0007669"/>
    <property type="project" value="Ensembl"/>
</dbReference>
<keyword evidence="3" id="KW-1003">Cell membrane</keyword>